<feature type="region of interest" description="Disordered" evidence="3">
    <location>
        <begin position="91"/>
        <end position="128"/>
    </location>
</feature>
<dbReference type="PANTHER" id="PTHR46203:SF1">
    <property type="entry name" value="MITOCHONDRIAL TRANSLATION RELEASE FACTOR IN RESCUE"/>
    <property type="match status" value="1"/>
</dbReference>
<feature type="domain" description="Prokaryotic-type class I peptide chain release factors" evidence="4">
    <location>
        <begin position="22"/>
        <end position="112"/>
    </location>
</feature>
<dbReference type="GO" id="GO:0003747">
    <property type="term" value="F:translation release factor activity"/>
    <property type="evidence" value="ECO:0007669"/>
    <property type="project" value="InterPro"/>
</dbReference>
<comment type="similarity">
    <text evidence="1">Belongs to the prokaryotic/mitochondrial release factor family.</text>
</comment>
<dbReference type="Pfam" id="PF00472">
    <property type="entry name" value="RF-1"/>
    <property type="match status" value="1"/>
</dbReference>
<proteinExistence type="inferred from homology"/>
<dbReference type="OrthoDB" id="9815709at2"/>
<organism evidence="5 6">
    <name type="scientific">Leptospira harrisiae</name>
    <dbReference type="NCBI Taxonomy" id="2023189"/>
    <lineage>
        <taxon>Bacteria</taxon>
        <taxon>Pseudomonadati</taxon>
        <taxon>Spirochaetota</taxon>
        <taxon>Spirochaetia</taxon>
        <taxon>Leptospirales</taxon>
        <taxon>Leptospiraceae</taxon>
        <taxon>Leptospira</taxon>
    </lineage>
</organism>
<dbReference type="AlphaFoldDB" id="A0A2N0AIH9"/>
<dbReference type="EMBL" id="NPDX01000003">
    <property type="protein sequence ID" value="PJZ84108.1"/>
    <property type="molecule type" value="Genomic_DNA"/>
</dbReference>
<reference evidence="5 6" key="1">
    <citation type="submission" date="2017-07" db="EMBL/GenBank/DDBJ databases">
        <title>Leptospira spp. isolated from tropical soils.</title>
        <authorList>
            <person name="Thibeaux R."/>
            <person name="Iraola G."/>
            <person name="Ferres I."/>
            <person name="Bierque E."/>
            <person name="Girault D."/>
            <person name="Soupe-Gilbert M.-E."/>
            <person name="Picardeau M."/>
            <person name="Goarant C."/>
        </authorList>
    </citation>
    <scope>NUCLEOTIDE SEQUENCE [LARGE SCALE GENOMIC DNA]</scope>
    <source>
        <strain evidence="5 6">FH2-B-A1</strain>
    </source>
</reference>
<evidence type="ECO:0000313" key="5">
    <source>
        <dbReference type="EMBL" id="PJZ84108.1"/>
    </source>
</evidence>
<feature type="compositionally biased region" description="Basic and acidic residues" evidence="3">
    <location>
        <begin position="115"/>
        <end position="128"/>
    </location>
</feature>
<gene>
    <name evidence="5" type="ORF">CH364_12235</name>
</gene>
<sequence length="128" mass="14674">MPLSFPVSVEKNLSLQKRMEVLGISEKDLSEQFIQSGGKGGQNVNKVSTAVHLVHKPSGKQIKCSVYRTQGLNRYKARDLLCVELERELNPSKSDSLLQKIRKKKQNKNRKALKKKLEKEKLEWNDPM</sequence>
<evidence type="ECO:0000256" key="3">
    <source>
        <dbReference type="SAM" id="MobiDB-lite"/>
    </source>
</evidence>
<keyword evidence="5" id="KW-0378">Hydrolase</keyword>
<dbReference type="Gene3D" id="3.30.160.20">
    <property type="match status" value="1"/>
</dbReference>
<keyword evidence="2" id="KW-0809">Transit peptide</keyword>
<evidence type="ECO:0000313" key="6">
    <source>
        <dbReference type="Proteomes" id="UP000232145"/>
    </source>
</evidence>
<dbReference type="GO" id="GO:0016787">
    <property type="term" value="F:hydrolase activity"/>
    <property type="evidence" value="ECO:0007669"/>
    <property type="project" value="UniProtKB-KW"/>
</dbReference>
<accession>A0A2N0AIH9</accession>
<keyword evidence="6" id="KW-1185">Reference proteome</keyword>
<dbReference type="Proteomes" id="UP000232145">
    <property type="component" value="Unassembled WGS sequence"/>
</dbReference>
<dbReference type="PANTHER" id="PTHR46203">
    <property type="entry name" value="PROBABLE PEPTIDE CHAIN RELEASE FACTOR C12ORF65"/>
    <property type="match status" value="1"/>
</dbReference>
<dbReference type="InterPro" id="IPR000352">
    <property type="entry name" value="Pep_chain_release_fac_I"/>
</dbReference>
<evidence type="ECO:0000256" key="2">
    <source>
        <dbReference type="ARBA" id="ARBA00022946"/>
    </source>
</evidence>
<protein>
    <submittedName>
        <fullName evidence="5">Peptidyl-tRNA hydrolase</fullName>
    </submittedName>
</protein>
<dbReference type="RefSeq" id="WP_100744616.1">
    <property type="nucleotide sequence ID" value="NZ_NPDW01000002.1"/>
</dbReference>
<evidence type="ECO:0000256" key="1">
    <source>
        <dbReference type="ARBA" id="ARBA00010835"/>
    </source>
</evidence>
<name>A0A2N0AIH9_9LEPT</name>
<dbReference type="InterPro" id="IPR052405">
    <property type="entry name" value="Mito_Transl_Release_Factor"/>
</dbReference>
<evidence type="ECO:0000259" key="4">
    <source>
        <dbReference type="Pfam" id="PF00472"/>
    </source>
</evidence>
<feature type="compositionally biased region" description="Basic residues" evidence="3">
    <location>
        <begin position="100"/>
        <end position="114"/>
    </location>
</feature>
<dbReference type="SUPFAM" id="SSF75620">
    <property type="entry name" value="Release factor"/>
    <property type="match status" value="1"/>
</dbReference>
<comment type="caution">
    <text evidence="5">The sequence shown here is derived from an EMBL/GenBank/DDBJ whole genome shotgun (WGS) entry which is preliminary data.</text>
</comment>
<dbReference type="InterPro" id="IPR045853">
    <property type="entry name" value="Pep_chain_release_fac_I_sf"/>
</dbReference>